<keyword evidence="2" id="KW-0238">DNA-binding</keyword>
<evidence type="ECO:0000256" key="2">
    <source>
        <dbReference type="ARBA" id="ARBA00023125"/>
    </source>
</evidence>
<dbReference type="PROSITE" id="PS01124">
    <property type="entry name" value="HTH_ARAC_FAMILY_2"/>
    <property type="match status" value="1"/>
</dbReference>
<reference evidence="7 8" key="1">
    <citation type="submission" date="2023-05" db="EMBL/GenBank/DDBJ databases">
        <title>Comparative genomics reveals the evidence of polycyclic aromatic hydrocarbons degradation in moderately halophilic genus Pontibacillus.</title>
        <authorList>
            <person name="Yang H."/>
            <person name="Qian Z."/>
        </authorList>
    </citation>
    <scope>NUCLEOTIDE SEQUENCE [LARGE SCALE GENOMIC DNA]</scope>
    <source>
        <strain evidence="8">HN14</strain>
    </source>
</reference>
<dbReference type="InterPro" id="IPR009057">
    <property type="entry name" value="Homeodomain-like_sf"/>
</dbReference>
<evidence type="ECO:0000259" key="6">
    <source>
        <dbReference type="PROSITE" id="PS50110"/>
    </source>
</evidence>
<feature type="domain" description="HTH araC/xylS-type" evidence="5">
    <location>
        <begin position="390"/>
        <end position="489"/>
    </location>
</feature>
<keyword evidence="1" id="KW-0805">Transcription regulation</keyword>
<sequence>MKLLIADRDENERLGIRWLVTSSSLPFSTVLLASTVEETIAMLESERPDVVILELDMVPRNTFEDLKWRLGDYVQKVIVTTTEATFARAMEGIQLHVEQLLVKPLSPAQLQGLLKKSLIKLEPERSIKDPVQEKDDYFFYHELFVEEASIHKETYTLFLVQPDQTNSLRSLHHSLQAYPFQQPVTILPLSQRMACLYPSLDRSQVVNEARRFLRDWHETSQASIGIAFPAADLQDRGIYHQYQDVKKGIELFFYTGFQHVSEPREQVSWRSIDPFLSPEEQAEWEDMLMLGDQQRMRDWMYQSFLNMTAPYPDPGLLKTRLTSILAHVRRYMKTHHLHLDPSIEEQYQGVFQSILHDRLLYKIVQDMLLFISYVVEEVDGERLDYYDVVESCLTYIKSNFGNPDLSLEEVAASVNRNPSYISSLIKDRKKQSYRKLLLDIRINEAKRLLGASREPIQQIAEQVGFSQSNHFSRKFKEATGVSPKVFRNQKFRS</sequence>
<keyword evidence="8" id="KW-1185">Reference proteome</keyword>
<evidence type="ECO:0000256" key="4">
    <source>
        <dbReference type="PROSITE-ProRule" id="PRU00169"/>
    </source>
</evidence>
<dbReference type="InterPro" id="IPR011006">
    <property type="entry name" value="CheY-like_superfamily"/>
</dbReference>
<dbReference type="InterPro" id="IPR018060">
    <property type="entry name" value="HTH_AraC"/>
</dbReference>
<gene>
    <name evidence="7" type="ORF">QNI29_08285</name>
</gene>
<dbReference type="PRINTS" id="PR00032">
    <property type="entry name" value="HTHARAC"/>
</dbReference>
<dbReference type="SMART" id="SM00342">
    <property type="entry name" value="HTH_ARAC"/>
    <property type="match status" value="1"/>
</dbReference>
<dbReference type="EMBL" id="CP126446">
    <property type="protein sequence ID" value="WIF99641.1"/>
    <property type="molecule type" value="Genomic_DNA"/>
</dbReference>
<dbReference type="Pfam" id="PF00072">
    <property type="entry name" value="Response_reg"/>
    <property type="match status" value="1"/>
</dbReference>
<dbReference type="InterPro" id="IPR001789">
    <property type="entry name" value="Sig_transdc_resp-reg_receiver"/>
</dbReference>
<evidence type="ECO:0000256" key="3">
    <source>
        <dbReference type="ARBA" id="ARBA00023163"/>
    </source>
</evidence>
<name>A0ABY8V709_9BACI</name>
<dbReference type="PROSITE" id="PS00041">
    <property type="entry name" value="HTH_ARAC_FAMILY_1"/>
    <property type="match status" value="1"/>
</dbReference>
<evidence type="ECO:0000259" key="5">
    <source>
        <dbReference type="PROSITE" id="PS01124"/>
    </source>
</evidence>
<dbReference type="PANTHER" id="PTHR43280:SF28">
    <property type="entry name" value="HTH-TYPE TRANSCRIPTIONAL ACTIVATOR RHAS"/>
    <property type="match status" value="1"/>
</dbReference>
<dbReference type="Pfam" id="PF12833">
    <property type="entry name" value="HTH_18"/>
    <property type="match status" value="1"/>
</dbReference>
<dbReference type="SMART" id="SM00448">
    <property type="entry name" value="REC"/>
    <property type="match status" value="1"/>
</dbReference>
<dbReference type="InterPro" id="IPR020449">
    <property type="entry name" value="Tscrpt_reg_AraC-type_HTH"/>
</dbReference>
<dbReference type="PANTHER" id="PTHR43280">
    <property type="entry name" value="ARAC-FAMILY TRANSCRIPTIONAL REGULATOR"/>
    <property type="match status" value="1"/>
</dbReference>
<dbReference type="PROSITE" id="PS50110">
    <property type="entry name" value="RESPONSE_REGULATORY"/>
    <property type="match status" value="1"/>
</dbReference>
<dbReference type="RefSeq" id="WP_231415967.1">
    <property type="nucleotide sequence ID" value="NZ_CP126446.1"/>
</dbReference>
<dbReference type="Gene3D" id="1.10.10.60">
    <property type="entry name" value="Homeodomain-like"/>
    <property type="match status" value="2"/>
</dbReference>
<evidence type="ECO:0000256" key="1">
    <source>
        <dbReference type="ARBA" id="ARBA00023015"/>
    </source>
</evidence>
<accession>A0ABY8V709</accession>
<comment type="caution">
    <text evidence="4">Lacks conserved residue(s) required for the propagation of feature annotation.</text>
</comment>
<proteinExistence type="predicted"/>
<feature type="domain" description="Response regulatory" evidence="6">
    <location>
        <begin position="2"/>
        <end position="118"/>
    </location>
</feature>
<evidence type="ECO:0000313" key="7">
    <source>
        <dbReference type="EMBL" id="WIF99641.1"/>
    </source>
</evidence>
<organism evidence="7 8">
    <name type="scientific">Pontibacillus chungwhensis</name>
    <dbReference type="NCBI Taxonomy" id="265426"/>
    <lineage>
        <taxon>Bacteria</taxon>
        <taxon>Bacillati</taxon>
        <taxon>Bacillota</taxon>
        <taxon>Bacilli</taxon>
        <taxon>Bacillales</taxon>
        <taxon>Bacillaceae</taxon>
        <taxon>Pontibacillus</taxon>
    </lineage>
</organism>
<protein>
    <submittedName>
        <fullName evidence="7">Helix-turn-helix domain-containing protein</fullName>
    </submittedName>
</protein>
<dbReference type="InterPro" id="IPR018062">
    <property type="entry name" value="HTH_AraC-typ_CS"/>
</dbReference>
<dbReference type="SUPFAM" id="SSF52172">
    <property type="entry name" value="CheY-like"/>
    <property type="match status" value="1"/>
</dbReference>
<dbReference type="Proteomes" id="UP001236652">
    <property type="component" value="Chromosome"/>
</dbReference>
<dbReference type="Gene3D" id="3.40.50.2300">
    <property type="match status" value="1"/>
</dbReference>
<dbReference type="SUPFAM" id="SSF46689">
    <property type="entry name" value="Homeodomain-like"/>
    <property type="match status" value="1"/>
</dbReference>
<keyword evidence="3" id="KW-0804">Transcription</keyword>
<evidence type="ECO:0000313" key="8">
    <source>
        <dbReference type="Proteomes" id="UP001236652"/>
    </source>
</evidence>